<dbReference type="EMBL" id="MU276013">
    <property type="protein sequence ID" value="KAI0043557.1"/>
    <property type="molecule type" value="Genomic_DNA"/>
</dbReference>
<accession>A0ACB8RI10</accession>
<reference evidence="1" key="2">
    <citation type="journal article" date="2022" name="New Phytol.">
        <title>Evolutionary transition to the ectomycorrhizal habit in the genomes of a hyperdiverse lineage of mushroom-forming fungi.</title>
        <authorList>
            <person name="Looney B."/>
            <person name="Miyauchi S."/>
            <person name="Morin E."/>
            <person name="Drula E."/>
            <person name="Courty P.E."/>
            <person name="Kohler A."/>
            <person name="Kuo A."/>
            <person name="LaButti K."/>
            <person name="Pangilinan J."/>
            <person name="Lipzen A."/>
            <person name="Riley R."/>
            <person name="Andreopoulos W."/>
            <person name="He G."/>
            <person name="Johnson J."/>
            <person name="Nolan M."/>
            <person name="Tritt A."/>
            <person name="Barry K.W."/>
            <person name="Grigoriev I.V."/>
            <person name="Nagy L.G."/>
            <person name="Hibbett D."/>
            <person name="Henrissat B."/>
            <person name="Matheny P.B."/>
            <person name="Labbe J."/>
            <person name="Martin F.M."/>
        </authorList>
    </citation>
    <scope>NUCLEOTIDE SEQUENCE</scope>
    <source>
        <strain evidence="1">FP105234-sp</strain>
    </source>
</reference>
<organism evidence="1 2">
    <name type="scientific">Auriscalpium vulgare</name>
    <dbReference type="NCBI Taxonomy" id="40419"/>
    <lineage>
        <taxon>Eukaryota</taxon>
        <taxon>Fungi</taxon>
        <taxon>Dikarya</taxon>
        <taxon>Basidiomycota</taxon>
        <taxon>Agaricomycotina</taxon>
        <taxon>Agaricomycetes</taxon>
        <taxon>Russulales</taxon>
        <taxon>Auriscalpiaceae</taxon>
        <taxon>Auriscalpium</taxon>
    </lineage>
</organism>
<proteinExistence type="predicted"/>
<reference evidence="1" key="1">
    <citation type="submission" date="2021-02" db="EMBL/GenBank/DDBJ databases">
        <authorList>
            <consortium name="DOE Joint Genome Institute"/>
            <person name="Ahrendt S."/>
            <person name="Looney B.P."/>
            <person name="Miyauchi S."/>
            <person name="Morin E."/>
            <person name="Drula E."/>
            <person name="Courty P.E."/>
            <person name="Chicoki N."/>
            <person name="Fauchery L."/>
            <person name="Kohler A."/>
            <person name="Kuo A."/>
            <person name="Labutti K."/>
            <person name="Pangilinan J."/>
            <person name="Lipzen A."/>
            <person name="Riley R."/>
            <person name="Andreopoulos W."/>
            <person name="He G."/>
            <person name="Johnson J."/>
            <person name="Barry K.W."/>
            <person name="Grigoriev I.V."/>
            <person name="Nagy L."/>
            <person name="Hibbett D."/>
            <person name="Henrissat B."/>
            <person name="Matheny P.B."/>
            <person name="Labbe J."/>
            <person name="Martin F."/>
        </authorList>
    </citation>
    <scope>NUCLEOTIDE SEQUENCE</scope>
    <source>
        <strain evidence="1">FP105234-sp</strain>
    </source>
</reference>
<evidence type="ECO:0000313" key="2">
    <source>
        <dbReference type="Proteomes" id="UP000814033"/>
    </source>
</evidence>
<comment type="caution">
    <text evidence="1">The sequence shown here is derived from an EMBL/GenBank/DDBJ whole genome shotgun (WGS) entry which is preliminary data.</text>
</comment>
<protein>
    <submittedName>
        <fullName evidence="1">Uncharacterized protein</fullName>
    </submittedName>
</protein>
<dbReference type="Proteomes" id="UP000814033">
    <property type="component" value="Unassembled WGS sequence"/>
</dbReference>
<name>A0ACB8RI10_9AGAM</name>
<evidence type="ECO:0000313" key="1">
    <source>
        <dbReference type="EMBL" id="KAI0043557.1"/>
    </source>
</evidence>
<gene>
    <name evidence="1" type="ORF">FA95DRAFT_372791</name>
</gene>
<sequence>MPAPVWTRPKFKRPGTPTVSLQPTAGVQMWLCLCPHRERYKYSPPSPTLSPIGFPSLPIFPLSLPSPLSPARTPSLLLLPVVCPRLRCGLLPCSRTCRAVGGGCQPQPW</sequence>
<keyword evidence="2" id="KW-1185">Reference proteome</keyword>